<organism evidence="2 3">
    <name type="scientific">Caballeronia insecticola</name>
    <dbReference type="NCBI Taxonomy" id="758793"/>
    <lineage>
        <taxon>Bacteria</taxon>
        <taxon>Pseudomonadati</taxon>
        <taxon>Pseudomonadota</taxon>
        <taxon>Betaproteobacteria</taxon>
        <taxon>Burkholderiales</taxon>
        <taxon>Burkholderiaceae</taxon>
        <taxon>Caballeronia</taxon>
    </lineage>
</organism>
<dbReference type="KEGG" id="buo:BRPE64_DCDS01600"/>
<dbReference type="EMBL" id="AP013061">
    <property type="protein sequence ID" value="BAN27096.1"/>
    <property type="molecule type" value="Genomic_DNA"/>
</dbReference>
<reference evidence="2 3" key="1">
    <citation type="journal article" date="2013" name="Genome Announc.">
        <title>Complete Genome Sequence of Burkholderia sp. Strain RPE64, Bacterial Symbiont of the Bean Bug Riptortus pedestris.</title>
        <authorList>
            <person name="Shibata T.F."/>
            <person name="Maeda T."/>
            <person name="Nikoh N."/>
            <person name="Yamaguchi K."/>
            <person name="Oshima K."/>
            <person name="Hattori M."/>
            <person name="Nishiyama T."/>
            <person name="Hasebe M."/>
            <person name="Fukatsu T."/>
            <person name="Kikuchi Y."/>
            <person name="Shigenobu S."/>
        </authorList>
    </citation>
    <scope>NUCLEOTIDE SEQUENCE [LARGE SCALE GENOMIC DNA]</scope>
    <source>
        <plasmid evidence="2 3">p1</plasmid>
    </source>
</reference>
<feature type="transmembrane region" description="Helical" evidence="1">
    <location>
        <begin position="111"/>
        <end position="131"/>
    </location>
</feature>
<dbReference type="Proteomes" id="UP000013966">
    <property type="component" value="Plasmid p1"/>
</dbReference>
<proteinExistence type="predicted"/>
<feature type="transmembrane region" description="Helical" evidence="1">
    <location>
        <begin position="12"/>
        <end position="34"/>
    </location>
</feature>
<evidence type="ECO:0000256" key="1">
    <source>
        <dbReference type="SAM" id="Phobius"/>
    </source>
</evidence>
<dbReference type="HOGENOM" id="CLU_1905468_0_0_4"/>
<keyword evidence="1" id="KW-0812">Transmembrane</keyword>
<keyword evidence="1" id="KW-1133">Transmembrane helix</keyword>
<evidence type="ECO:0008006" key="4">
    <source>
        <dbReference type="Google" id="ProtNLM"/>
    </source>
</evidence>
<accession>R4X335</accession>
<dbReference type="RefSeq" id="WP_016347805.1">
    <property type="nucleotide sequence ID" value="NC_021289.1"/>
</dbReference>
<protein>
    <recommendedName>
        <fullName evidence="4">Transmembrane protein</fullName>
    </recommendedName>
</protein>
<gene>
    <name evidence="2" type="ORF">BRPE64_DCDS01600</name>
</gene>
<evidence type="ECO:0000313" key="3">
    <source>
        <dbReference type="Proteomes" id="UP000013966"/>
    </source>
</evidence>
<dbReference type="AlphaFoldDB" id="R4X335"/>
<dbReference type="Pfam" id="PF20337">
    <property type="entry name" value="DUF6632"/>
    <property type="match status" value="1"/>
</dbReference>
<name>R4X335_9BURK</name>
<reference evidence="2 3" key="2">
    <citation type="journal article" date="2018" name="Int. J. Syst. Evol. Microbiol.">
        <title>Burkholderia insecticola sp. nov., a gut symbiotic bacterium of the bean bug Riptortus pedestris.</title>
        <authorList>
            <person name="Takeshita K."/>
            <person name="Tamaki H."/>
            <person name="Ohbayashi T."/>
            <person name="Meng X.-Y."/>
            <person name="Sone T."/>
            <person name="Mitani Y."/>
            <person name="Peeters C."/>
            <person name="Kikuchi Y."/>
            <person name="Vandamme P."/>
        </authorList>
    </citation>
    <scope>NUCLEOTIDE SEQUENCE [LARGE SCALE GENOMIC DNA]</scope>
    <source>
        <strain evidence="2">RPE64</strain>
        <plasmid evidence="2 3">p1</plasmid>
    </source>
</reference>
<keyword evidence="3" id="KW-1185">Reference proteome</keyword>
<feature type="transmembrane region" description="Helical" evidence="1">
    <location>
        <begin position="54"/>
        <end position="73"/>
    </location>
</feature>
<keyword evidence="1" id="KW-0472">Membrane</keyword>
<evidence type="ECO:0000313" key="2">
    <source>
        <dbReference type="EMBL" id="BAN27096.1"/>
    </source>
</evidence>
<sequence length="151" mass="16577">MDDVRRLACLRIVLVIVGLIALFGLYPLMLFWPAGWAWETGHLSHDSHAGLSEYALMIVGIYATLGVFLLIASRDPLRHLSLIWFTVWSSIVHAAIMAVQSFGGDGHREHLGHLLGDVPALFIVAAALAAFMPRGGKSHRLNSDSRDARPK</sequence>
<geneLocation type="plasmid" evidence="2 3">
    <name>p1</name>
</geneLocation>
<dbReference type="PATRIC" id="fig|758793.3.peg.5312"/>
<keyword evidence="2" id="KW-0614">Plasmid</keyword>
<dbReference type="InterPro" id="IPR046572">
    <property type="entry name" value="DUF6632"/>
</dbReference>
<dbReference type="OrthoDB" id="118744at2"/>
<feature type="transmembrane region" description="Helical" evidence="1">
    <location>
        <begin position="80"/>
        <end position="99"/>
    </location>
</feature>